<evidence type="ECO:0000256" key="1">
    <source>
        <dbReference type="SAM" id="MobiDB-lite"/>
    </source>
</evidence>
<dbReference type="EMBL" id="CP031092">
    <property type="protein sequence ID" value="AXF57441.1"/>
    <property type="molecule type" value="Genomic_DNA"/>
</dbReference>
<evidence type="ECO:0000313" key="2">
    <source>
        <dbReference type="EMBL" id="AXF57441.1"/>
    </source>
</evidence>
<reference evidence="2 3" key="1">
    <citation type="journal article" date="2018" name="J. Microbiol.">
        <title>Salicibibacter kimchii gen. nov., sp. nov., a moderately halophilic and alkalitolerant bacterium in the family Bacillaceae, isolated from kimchi.</title>
        <authorList>
            <person name="Jang J.Y."/>
            <person name="Oh Y.J."/>
            <person name="Lim S.K."/>
            <person name="Park H.K."/>
            <person name="Lee C."/>
            <person name="Kim J.Y."/>
            <person name="Lee M.A."/>
            <person name="Choi H.J."/>
        </authorList>
    </citation>
    <scope>NUCLEOTIDE SEQUENCE [LARGE SCALE GENOMIC DNA]</scope>
    <source>
        <strain evidence="2 3">NKC1-1</strain>
    </source>
</reference>
<feature type="region of interest" description="Disordered" evidence="1">
    <location>
        <begin position="112"/>
        <end position="131"/>
    </location>
</feature>
<gene>
    <name evidence="2" type="ORF">DT065_16575</name>
</gene>
<proteinExistence type="predicted"/>
<evidence type="ECO:0000313" key="3">
    <source>
        <dbReference type="Proteomes" id="UP000252100"/>
    </source>
</evidence>
<dbReference type="InterPro" id="IPR012347">
    <property type="entry name" value="Ferritin-like"/>
</dbReference>
<dbReference type="AlphaFoldDB" id="A0A345C2L0"/>
<dbReference type="InterPro" id="IPR021617">
    <property type="entry name" value="DUF3231"/>
</dbReference>
<name>A0A345C2L0_9BACI</name>
<organism evidence="2 3">
    <name type="scientific">Salicibibacter kimchii</name>
    <dbReference type="NCBI Taxonomy" id="2099786"/>
    <lineage>
        <taxon>Bacteria</taxon>
        <taxon>Bacillati</taxon>
        <taxon>Bacillota</taxon>
        <taxon>Bacilli</taxon>
        <taxon>Bacillales</taxon>
        <taxon>Bacillaceae</taxon>
        <taxon>Salicibibacter</taxon>
    </lineage>
</organism>
<dbReference type="Gene3D" id="1.20.1260.10">
    <property type="match status" value="1"/>
</dbReference>
<protein>
    <submittedName>
        <fullName evidence="2">DUF3231 family protein</fullName>
    </submittedName>
</protein>
<accession>A0A345C2L0</accession>
<dbReference type="KEGG" id="rue:DT065_16575"/>
<sequence length="213" mass="23826">MLIKNTYFSGGGKINLNPKENWRIIMPTVKMMFKNAADIIESLTDNHKDPLHIGEAMACWTYYSFVSSAVIIVEIGLNTTNDTKLRKILQDSRKMMKSHQKELDEFLRQGGVPLSETPEAKPKSDPSAVPLGTKFTDNELTNTININFVAAADLCAVSASQSLRKDVAMMFLKFQTDKLSLGLKMKELMRTKGWLKVPPFYHPPGGSPTENKS</sequence>
<keyword evidence="3" id="KW-1185">Reference proteome</keyword>
<dbReference type="Pfam" id="PF11553">
    <property type="entry name" value="DUF3231"/>
    <property type="match status" value="1"/>
</dbReference>
<dbReference type="Proteomes" id="UP000252100">
    <property type="component" value="Chromosome"/>
</dbReference>